<evidence type="ECO:0000313" key="3">
    <source>
        <dbReference type="Proteomes" id="UP000507470"/>
    </source>
</evidence>
<feature type="domain" description="Fibrinogen C-terminal" evidence="1">
    <location>
        <begin position="69"/>
        <end position="255"/>
    </location>
</feature>
<dbReference type="Proteomes" id="UP000507470">
    <property type="component" value="Unassembled WGS sequence"/>
</dbReference>
<dbReference type="InterPro" id="IPR014716">
    <property type="entry name" value="Fibrinogen_a/b/g_C_1"/>
</dbReference>
<dbReference type="EMBL" id="CACVKT020004943">
    <property type="protein sequence ID" value="CAC5392307.1"/>
    <property type="molecule type" value="Genomic_DNA"/>
</dbReference>
<proteinExistence type="predicted"/>
<dbReference type="CDD" id="cd00087">
    <property type="entry name" value="FReD"/>
    <property type="match status" value="1"/>
</dbReference>
<reference evidence="2 3" key="1">
    <citation type="submission" date="2020-06" db="EMBL/GenBank/DDBJ databases">
        <authorList>
            <person name="Li R."/>
            <person name="Bekaert M."/>
        </authorList>
    </citation>
    <scope>NUCLEOTIDE SEQUENCE [LARGE SCALE GENOMIC DNA]</scope>
    <source>
        <strain evidence="3">wild</strain>
    </source>
</reference>
<dbReference type="SMART" id="SM00186">
    <property type="entry name" value="FBG"/>
    <property type="match status" value="1"/>
</dbReference>
<sequence>MKIATSVSPTEVHIDRSHMECSRRLLSKDDICVASYNIVTRTCMLYAYGCSPSFNVSNTGTWLIRRDLSGFIQENEDCSYYKNTNAPSGVFTIQPEGVNTGIEVYCDMSTDNGGWILIQNRYDGSVNFYQTWNQYKHGFGNLSGEFWIGNDNLHTLTYSNKYMLRVDLTDSFGNQTYAEYYIFRVSDEADKYRLIIGEYYGDAGDAMYYNNNQIFHTKDQDSTIGFNGRVCSLDRYAGFWFDRCTWANPNGRWLPDPKFVQDYQILLQNIFSVLESLHDDETNINTAWEMTRDSIVQSCEETVGYLQQNRKQWMSENTWKIVNERRQLKEKFLTAITRQQKKQTQEQYSNKIKRWKEHFVQVLNRPPPTDPPELQNGPTLNIKTSKITKAEVTKAIKSLKNGKAGGIDYIPPEAIKVLDVTSVLSLQQFCRQSTNCVDTSTDTVTTVPAPVPKSSENKTTPQNKSITLPIVTVGKTSRKCCICTTTKGPFVTMPEKARSRMFVTQGVLEPTCVICYPVHIDGKT</sequence>
<dbReference type="PROSITE" id="PS51406">
    <property type="entry name" value="FIBRINOGEN_C_2"/>
    <property type="match status" value="1"/>
</dbReference>
<dbReference type="Gene3D" id="3.90.215.10">
    <property type="entry name" value="Gamma Fibrinogen, chain A, domain 1"/>
    <property type="match status" value="1"/>
</dbReference>
<dbReference type="InterPro" id="IPR002181">
    <property type="entry name" value="Fibrinogen_a/b/g_C_dom"/>
</dbReference>
<dbReference type="Pfam" id="PF00147">
    <property type="entry name" value="Fibrinogen_C"/>
    <property type="match status" value="1"/>
</dbReference>
<evidence type="ECO:0000313" key="2">
    <source>
        <dbReference type="EMBL" id="CAC5392307.1"/>
    </source>
</evidence>
<dbReference type="PANTHER" id="PTHR19143:SF327">
    <property type="entry name" value="FI21813P1-RELATED"/>
    <property type="match status" value="1"/>
</dbReference>
<dbReference type="PANTHER" id="PTHR19143">
    <property type="entry name" value="FIBRINOGEN/TENASCIN/ANGIOPOEITIN"/>
    <property type="match status" value="1"/>
</dbReference>
<dbReference type="OrthoDB" id="6077367at2759"/>
<dbReference type="NCBIfam" id="NF040941">
    <property type="entry name" value="GGGWT_bact"/>
    <property type="match status" value="1"/>
</dbReference>
<accession>A0A6J8CBT1</accession>
<name>A0A6J8CBT1_MYTCO</name>
<gene>
    <name evidence="2" type="ORF">MCOR_27248</name>
</gene>
<dbReference type="InterPro" id="IPR036056">
    <property type="entry name" value="Fibrinogen-like_C"/>
</dbReference>
<organism evidence="2 3">
    <name type="scientific">Mytilus coruscus</name>
    <name type="common">Sea mussel</name>
    <dbReference type="NCBI Taxonomy" id="42192"/>
    <lineage>
        <taxon>Eukaryota</taxon>
        <taxon>Metazoa</taxon>
        <taxon>Spiralia</taxon>
        <taxon>Lophotrochozoa</taxon>
        <taxon>Mollusca</taxon>
        <taxon>Bivalvia</taxon>
        <taxon>Autobranchia</taxon>
        <taxon>Pteriomorphia</taxon>
        <taxon>Mytilida</taxon>
        <taxon>Mytiloidea</taxon>
        <taxon>Mytilidae</taxon>
        <taxon>Mytilinae</taxon>
        <taxon>Mytilus</taxon>
    </lineage>
</organism>
<dbReference type="SUPFAM" id="SSF56496">
    <property type="entry name" value="Fibrinogen C-terminal domain-like"/>
    <property type="match status" value="1"/>
</dbReference>
<protein>
    <recommendedName>
        <fullName evidence="1">Fibrinogen C-terminal domain-containing protein</fullName>
    </recommendedName>
</protein>
<dbReference type="AlphaFoldDB" id="A0A6J8CBT1"/>
<dbReference type="InterPro" id="IPR050373">
    <property type="entry name" value="Fibrinogen_C-term_domain"/>
</dbReference>
<keyword evidence="3" id="KW-1185">Reference proteome</keyword>
<evidence type="ECO:0000259" key="1">
    <source>
        <dbReference type="PROSITE" id="PS51406"/>
    </source>
</evidence>
<dbReference type="GO" id="GO:0005615">
    <property type="term" value="C:extracellular space"/>
    <property type="evidence" value="ECO:0007669"/>
    <property type="project" value="TreeGrafter"/>
</dbReference>